<reference evidence="17 18" key="1">
    <citation type="submission" date="2017-02" db="EMBL/GenBank/DDBJ databases">
        <authorList>
            <person name="Peterson S.W."/>
        </authorList>
    </citation>
    <scope>NUCLEOTIDE SEQUENCE [LARGE SCALE GENOMIC DNA]</scope>
    <source>
        <strain evidence="17 18">ATCC 17233</strain>
    </source>
</reference>
<evidence type="ECO:0000256" key="1">
    <source>
        <dbReference type="ARBA" id="ARBA00000085"/>
    </source>
</evidence>
<evidence type="ECO:0000256" key="7">
    <source>
        <dbReference type="ARBA" id="ARBA00022692"/>
    </source>
</evidence>
<dbReference type="InterPro" id="IPR005467">
    <property type="entry name" value="His_kinase_dom"/>
</dbReference>
<keyword evidence="11 15" id="KW-1133">Transmembrane helix</keyword>
<keyword evidence="9 17" id="KW-0418">Kinase</keyword>
<feature type="compositionally biased region" description="Basic and acidic residues" evidence="14">
    <location>
        <begin position="437"/>
        <end position="482"/>
    </location>
</feature>
<evidence type="ECO:0000256" key="9">
    <source>
        <dbReference type="ARBA" id="ARBA00022777"/>
    </source>
</evidence>
<keyword evidence="13 15" id="KW-0472">Membrane</keyword>
<keyword evidence="8" id="KW-0547">Nucleotide-binding</keyword>
<feature type="region of interest" description="Disordered" evidence="14">
    <location>
        <begin position="436"/>
        <end position="482"/>
    </location>
</feature>
<evidence type="ECO:0000256" key="15">
    <source>
        <dbReference type="SAM" id="Phobius"/>
    </source>
</evidence>
<keyword evidence="6" id="KW-0808">Transferase</keyword>
<evidence type="ECO:0000256" key="13">
    <source>
        <dbReference type="ARBA" id="ARBA00023136"/>
    </source>
</evidence>
<dbReference type="GO" id="GO:0000155">
    <property type="term" value="F:phosphorelay sensor kinase activity"/>
    <property type="evidence" value="ECO:0007669"/>
    <property type="project" value="InterPro"/>
</dbReference>
<evidence type="ECO:0000256" key="11">
    <source>
        <dbReference type="ARBA" id="ARBA00022989"/>
    </source>
</evidence>
<keyword evidence="5" id="KW-0597">Phosphoprotein</keyword>
<sequence length="499" mass="56970">MNVKKLVTCFILMMVIIVGMNIFIIKKMFPAEDDSYIVELNRVEQLINEYEMKYNAAAENLSTLSSVDESVAFRYILRVESKDSKSIDNSLNEDLDFSNGEKCIYYFTDDYIYKIVYIERTINVRRDNIKKIIIMVDLLIIFTGIIMAGIILMIDRKYVMPFRRIEDLPVEIAKGNLTKPLKIHTDKSLGKFNWGMNMLREKYEKTKAENLRNERDKKVLLMSLSHDIKTPLNAISLYAKAISKGVYKEDKVISSADAIGEKVSEIEGYMKRIVAASNEDIIEFEVENTEIYLRDLFHEIDDYYHDKMKLEGIDFNIGNYKNTLIRGDKDRLVEVFQNVIENAIKYGDKNKIDIAVSEEEYSVEVAIRNTGCMLKKSEIGNIFESFYRGTNTGTREGSGLGLYICRKLLHKMDGEIYAEIVDSSGDKSDGAIGRIDGLNRRADGSGERIDESNERADESLGRADESLGRTDESLGRADGSVGKDEVSKDMCIRIELLKC</sequence>
<evidence type="ECO:0000256" key="3">
    <source>
        <dbReference type="ARBA" id="ARBA00012438"/>
    </source>
</evidence>
<dbReference type="CDD" id="cd00075">
    <property type="entry name" value="HATPase"/>
    <property type="match status" value="1"/>
</dbReference>
<evidence type="ECO:0000256" key="10">
    <source>
        <dbReference type="ARBA" id="ARBA00022840"/>
    </source>
</evidence>
<dbReference type="InterPro" id="IPR050398">
    <property type="entry name" value="HssS/ArlS-like"/>
</dbReference>
<dbReference type="AlphaFoldDB" id="A0A1T4PQX7"/>
<feature type="domain" description="Histidine kinase" evidence="16">
    <location>
        <begin position="223"/>
        <end position="416"/>
    </location>
</feature>
<dbReference type="SUPFAM" id="SSF47384">
    <property type="entry name" value="Homodimeric domain of signal transducing histidine kinase"/>
    <property type="match status" value="1"/>
</dbReference>
<name>A0A1T4PQX7_9FIRM</name>
<protein>
    <recommendedName>
        <fullName evidence="3">histidine kinase</fullName>
        <ecNumber evidence="3">2.7.13.3</ecNumber>
    </recommendedName>
</protein>
<dbReference type="InterPro" id="IPR003594">
    <property type="entry name" value="HATPase_dom"/>
</dbReference>
<keyword evidence="7 15" id="KW-0812">Transmembrane</keyword>
<dbReference type="EMBL" id="FUXA01000013">
    <property type="protein sequence ID" value="SJZ93298.1"/>
    <property type="molecule type" value="Genomic_DNA"/>
</dbReference>
<feature type="transmembrane region" description="Helical" evidence="15">
    <location>
        <begin position="6"/>
        <end position="25"/>
    </location>
</feature>
<organism evidence="17 18">
    <name type="scientific">Eubacterium ruminantium</name>
    <dbReference type="NCBI Taxonomy" id="42322"/>
    <lineage>
        <taxon>Bacteria</taxon>
        <taxon>Bacillati</taxon>
        <taxon>Bacillota</taxon>
        <taxon>Clostridia</taxon>
        <taxon>Eubacteriales</taxon>
        <taxon>Eubacteriaceae</taxon>
        <taxon>Eubacterium</taxon>
    </lineage>
</organism>
<dbReference type="PANTHER" id="PTHR45528">
    <property type="entry name" value="SENSOR HISTIDINE KINASE CPXA"/>
    <property type="match status" value="1"/>
</dbReference>
<evidence type="ECO:0000313" key="18">
    <source>
        <dbReference type="Proteomes" id="UP000189857"/>
    </source>
</evidence>
<keyword evidence="18" id="KW-1185">Reference proteome</keyword>
<dbReference type="PANTHER" id="PTHR45528:SF1">
    <property type="entry name" value="SENSOR HISTIDINE KINASE CPXA"/>
    <property type="match status" value="1"/>
</dbReference>
<gene>
    <name evidence="17" type="ORF">SAMN02745110_02086</name>
</gene>
<dbReference type="Gene3D" id="1.10.287.130">
    <property type="match status" value="1"/>
</dbReference>
<evidence type="ECO:0000313" key="17">
    <source>
        <dbReference type="EMBL" id="SJZ93298.1"/>
    </source>
</evidence>
<dbReference type="InterPro" id="IPR036097">
    <property type="entry name" value="HisK_dim/P_sf"/>
</dbReference>
<evidence type="ECO:0000256" key="12">
    <source>
        <dbReference type="ARBA" id="ARBA00023012"/>
    </source>
</evidence>
<dbReference type="InterPro" id="IPR003661">
    <property type="entry name" value="HisK_dim/P_dom"/>
</dbReference>
<evidence type="ECO:0000256" key="5">
    <source>
        <dbReference type="ARBA" id="ARBA00022553"/>
    </source>
</evidence>
<dbReference type="PROSITE" id="PS50109">
    <property type="entry name" value="HIS_KIN"/>
    <property type="match status" value="1"/>
</dbReference>
<dbReference type="CDD" id="cd00082">
    <property type="entry name" value="HisKA"/>
    <property type="match status" value="1"/>
</dbReference>
<dbReference type="GO" id="GO:0005524">
    <property type="term" value="F:ATP binding"/>
    <property type="evidence" value="ECO:0007669"/>
    <property type="project" value="UniProtKB-KW"/>
</dbReference>
<comment type="subcellular location">
    <subcellularLocation>
        <location evidence="2">Cell membrane</location>
        <topology evidence="2">Multi-pass membrane protein</topology>
    </subcellularLocation>
</comment>
<dbReference type="Pfam" id="PF02518">
    <property type="entry name" value="HATPase_c"/>
    <property type="match status" value="1"/>
</dbReference>
<evidence type="ECO:0000256" key="6">
    <source>
        <dbReference type="ARBA" id="ARBA00022679"/>
    </source>
</evidence>
<accession>A0A1T4PQX7</accession>
<dbReference type="EC" id="2.7.13.3" evidence="3"/>
<evidence type="ECO:0000256" key="14">
    <source>
        <dbReference type="SAM" id="MobiDB-lite"/>
    </source>
</evidence>
<dbReference type="InterPro" id="IPR004358">
    <property type="entry name" value="Sig_transdc_His_kin-like_C"/>
</dbReference>
<dbReference type="GO" id="GO:0005886">
    <property type="term" value="C:plasma membrane"/>
    <property type="evidence" value="ECO:0007669"/>
    <property type="project" value="UniProtKB-SubCell"/>
</dbReference>
<dbReference type="PRINTS" id="PR00344">
    <property type="entry name" value="BCTRLSENSOR"/>
</dbReference>
<evidence type="ECO:0000259" key="16">
    <source>
        <dbReference type="PROSITE" id="PS50109"/>
    </source>
</evidence>
<proteinExistence type="predicted"/>
<dbReference type="InterPro" id="IPR036890">
    <property type="entry name" value="HATPase_C_sf"/>
</dbReference>
<dbReference type="Gene3D" id="3.30.565.10">
    <property type="entry name" value="Histidine kinase-like ATPase, C-terminal domain"/>
    <property type="match status" value="1"/>
</dbReference>
<dbReference type="OrthoDB" id="9780718at2"/>
<evidence type="ECO:0000256" key="4">
    <source>
        <dbReference type="ARBA" id="ARBA00022475"/>
    </source>
</evidence>
<keyword evidence="4" id="KW-1003">Cell membrane</keyword>
<comment type="catalytic activity">
    <reaction evidence="1">
        <text>ATP + protein L-histidine = ADP + protein N-phospho-L-histidine.</text>
        <dbReference type="EC" id="2.7.13.3"/>
    </reaction>
</comment>
<dbReference type="SUPFAM" id="SSF55874">
    <property type="entry name" value="ATPase domain of HSP90 chaperone/DNA topoisomerase II/histidine kinase"/>
    <property type="match status" value="1"/>
</dbReference>
<dbReference type="Proteomes" id="UP000189857">
    <property type="component" value="Unassembled WGS sequence"/>
</dbReference>
<evidence type="ECO:0000256" key="8">
    <source>
        <dbReference type="ARBA" id="ARBA00022741"/>
    </source>
</evidence>
<dbReference type="RefSeq" id="WP_078787891.1">
    <property type="nucleotide sequence ID" value="NZ_FMTO01000012.1"/>
</dbReference>
<evidence type="ECO:0000256" key="2">
    <source>
        <dbReference type="ARBA" id="ARBA00004651"/>
    </source>
</evidence>
<keyword evidence="10" id="KW-0067">ATP-binding</keyword>
<keyword evidence="12" id="KW-0902">Two-component regulatory system</keyword>
<feature type="transmembrane region" description="Helical" evidence="15">
    <location>
        <begin position="132"/>
        <end position="154"/>
    </location>
</feature>
<dbReference type="SMART" id="SM00387">
    <property type="entry name" value="HATPase_c"/>
    <property type="match status" value="1"/>
</dbReference>